<dbReference type="RefSeq" id="WP_059310019.1">
    <property type="nucleotide sequence ID" value="NZ_LRCR01000001.1"/>
</dbReference>
<dbReference type="PROSITE" id="PS50111">
    <property type="entry name" value="CHEMOTAXIS_TRANSDUC_2"/>
    <property type="match status" value="1"/>
</dbReference>
<dbReference type="GO" id="GO:0007165">
    <property type="term" value="P:signal transduction"/>
    <property type="evidence" value="ECO:0007669"/>
    <property type="project" value="UniProtKB-KW"/>
</dbReference>
<keyword evidence="4" id="KW-0145">Chemotaxis</keyword>
<evidence type="ECO:0000256" key="4">
    <source>
        <dbReference type="ARBA" id="ARBA00022500"/>
    </source>
</evidence>
<evidence type="ECO:0000256" key="9">
    <source>
        <dbReference type="ARBA" id="ARBA00023224"/>
    </source>
</evidence>
<dbReference type="SMART" id="SM00283">
    <property type="entry name" value="MA"/>
    <property type="match status" value="1"/>
</dbReference>
<dbReference type="CDD" id="cd06225">
    <property type="entry name" value="HAMP"/>
    <property type="match status" value="1"/>
</dbReference>
<keyword evidence="2" id="KW-1003">Cell membrane</keyword>
<comment type="similarity">
    <text evidence="10">Belongs to the methyl-accepting chemotaxis (MCP) protein family.</text>
</comment>
<dbReference type="FunFam" id="1.10.287.950:FF:000001">
    <property type="entry name" value="Methyl-accepting chemotaxis sensory transducer"/>
    <property type="match status" value="1"/>
</dbReference>
<dbReference type="InterPro" id="IPR051310">
    <property type="entry name" value="MCP_chemotaxis"/>
</dbReference>
<dbReference type="Gene3D" id="1.20.120.30">
    <property type="entry name" value="Aspartate receptor, ligand-binding domain"/>
    <property type="match status" value="1"/>
</dbReference>
<comment type="caution">
    <text evidence="15">The sequence shown here is derived from an EMBL/GenBank/DDBJ whole genome shotgun (WGS) entry which is preliminary data.</text>
</comment>
<dbReference type="Gene3D" id="1.10.287.950">
    <property type="entry name" value="Methyl-accepting chemotaxis protein"/>
    <property type="match status" value="1"/>
</dbReference>
<dbReference type="InterPro" id="IPR004090">
    <property type="entry name" value="Chemotax_Me-accpt_rcpt"/>
</dbReference>
<evidence type="ECO:0000256" key="12">
    <source>
        <dbReference type="SAM" id="Phobius"/>
    </source>
</evidence>
<evidence type="ECO:0000313" key="15">
    <source>
        <dbReference type="EMBL" id="KUQ86482.1"/>
    </source>
</evidence>
<keyword evidence="5" id="KW-0997">Cell inner membrane</keyword>
<dbReference type="Pfam" id="PF02203">
    <property type="entry name" value="TarH"/>
    <property type="match status" value="1"/>
</dbReference>
<evidence type="ECO:0000313" key="16">
    <source>
        <dbReference type="Proteomes" id="UP000064715"/>
    </source>
</evidence>
<evidence type="ECO:0000256" key="5">
    <source>
        <dbReference type="ARBA" id="ARBA00022519"/>
    </source>
</evidence>
<organism evidence="15 16">
    <name type="scientific">Enterobacter genomosp. O</name>
    <dbReference type="NCBI Taxonomy" id="2364150"/>
    <lineage>
        <taxon>Bacteria</taxon>
        <taxon>Pseudomonadati</taxon>
        <taxon>Pseudomonadota</taxon>
        <taxon>Gammaproteobacteria</taxon>
        <taxon>Enterobacterales</taxon>
        <taxon>Enterobacteriaceae</taxon>
        <taxon>Enterobacter</taxon>
        <taxon>Enterobacter cloacae complex</taxon>
        <taxon>Enterobacter cloacae complex clade O</taxon>
    </lineage>
</organism>
<feature type="domain" description="Methyl-accepting transducer" evidence="13">
    <location>
        <begin position="268"/>
        <end position="497"/>
    </location>
</feature>
<dbReference type="SUPFAM" id="SSF47170">
    <property type="entry name" value="Aspartate receptor, ligand-binding domain"/>
    <property type="match status" value="1"/>
</dbReference>
<keyword evidence="7 12" id="KW-1133">Transmembrane helix</keyword>
<dbReference type="PANTHER" id="PTHR43531:SF5">
    <property type="entry name" value="METHYL-ACCEPTING CHEMOTAXIS PROTEIN III"/>
    <property type="match status" value="1"/>
</dbReference>
<evidence type="ECO:0000259" key="13">
    <source>
        <dbReference type="PROSITE" id="PS50111"/>
    </source>
</evidence>
<gene>
    <name evidence="15" type="ORF">AWI28_06570</name>
</gene>
<dbReference type="InterPro" id="IPR035440">
    <property type="entry name" value="4HB_MCP_dom_sf"/>
</dbReference>
<dbReference type="EMBL" id="LRCR01000001">
    <property type="protein sequence ID" value="KUQ86482.1"/>
    <property type="molecule type" value="Genomic_DNA"/>
</dbReference>
<proteinExistence type="inferred from homology"/>
<keyword evidence="8 12" id="KW-0472">Membrane</keyword>
<dbReference type="PROSITE" id="PS50885">
    <property type="entry name" value="HAMP"/>
    <property type="match status" value="1"/>
</dbReference>
<evidence type="ECO:0000256" key="10">
    <source>
        <dbReference type="ARBA" id="ARBA00029447"/>
    </source>
</evidence>
<evidence type="ECO:0000256" key="6">
    <source>
        <dbReference type="ARBA" id="ARBA00022692"/>
    </source>
</evidence>
<dbReference type="InterPro" id="IPR003660">
    <property type="entry name" value="HAMP_dom"/>
</dbReference>
<dbReference type="GO" id="GO:0006935">
    <property type="term" value="P:chemotaxis"/>
    <property type="evidence" value="ECO:0007669"/>
    <property type="project" value="UniProtKB-KW"/>
</dbReference>
<keyword evidence="9 11" id="KW-0807">Transducer</keyword>
<dbReference type="InterPro" id="IPR003122">
    <property type="entry name" value="Tar_rcpt_lig-bd"/>
</dbReference>
<dbReference type="OrthoDB" id="6532575at2"/>
<dbReference type="Proteomes" id="UP000064715">
    <property type="component" value="Unassembled WGS sequence"/>
</dbReference>
<evidence type="ECO:0000256" key="1">
    <source>
        <dbReference type="ARBA" id="ARBA00004429"/>
    </source>
</evidence>
<keyword evidence="16" id="KW-1185">Reference proteome</keyword>
<accession>A0A0X4EXW1</accession>
<dbReference type="Pfam" id="PF00672">
    <property type="entry name" value="HAMP"/>
    <property type="match status" value="1"/>
</dbReference>
<dbReference type="PRINTS" id="PR00260">
    <property type="entry name" value="CHEMTRNSDUCR"/>
</dbReference>
<evidence type="ECO:0000256" key="7">
    <source>
        <dbReference type="ARBA" id="ARBA00022989"/>
    </source>
</evidence>
<evidence type="ECO:0000259" key="14">
    <source>
        <dbReference type="PROSITE" id="PS50885"/>
    </source>
</evidence>
<dbReference type="Pfam" id="PF00015">
    <property type="entry name" value="MCPsignal"/>
    <property type="match status" value="1"/>
</dbReference>
<evidence type="ECO:0000256" key="11">
    <source>
        <dbReference type="PROSITE-ProRule" id="PRU00284"/>
    </source>
</evidence>
<dbReference type="SMART" id="SM00304">
    <property type="entry name" value="HAMP"/>
    <property type="match status" value="1"/>
</dbReference>
<evidence type="ECO:0000256" key="8">
    <source>
        <dbReference type="ARBA" id="ARBA00023136"/>
    </source>
</evidence>
<dbReference type="InterPro" id="IPR004089">
    <property type="entry name" value="MCPsignal_dom"/>
</dbReference>
<dbReference type="GO" id="GO:0005886">
    <property type="term" value="C:plasma membrane"/>
    <property type="evidence" value="ECO:0007669"/>
    <property type="project" value="UniProtKB-SubCell"/>
</dbReference>
<dbReference type="CDD" id="cd11386">
    <property type="entry name" value="MCP_signal"/>
    <property type="match status" value="1"/>
</dbReference>
<dbReference type="SUPFAM" id="SSF58104">
    <property type="entry name" value="Methyl-accepting chemotaxis protein (MCP) signaling domain"/>
    <property type="match status" value="1"/>
</dbReference>
<evidence type="ECO:0000256" key="3">
    <source>
        <dbReference type="ARBA" id="ARBA00022481"/>
    </source>
</evidence>
<sequence>MSLKKSSLIVLFSLLFFFVVSTVTSVGLIIKSNNSLDNVNKEIQVVLSIIDPINHSRTLRVRVMEYVKMVEAGNSADESAKLAAVKEALTKADHAFAAFMASPRLTDEAPLVSAYQDAWQNYRNQGLAPLIDAAAAHDVAKFNALIPEVSRLDRQYEIVLDQVLSVHQKYAKTLNEDASSNFVSGLVIIAAIACLFVVVIVAVSLLMKRFVFAPVNLAREHCSQIAAGKLDIPVPVKGSAHNEMDHLMSSMEQMRQALLATIAQVRDASHTVTHAAQEIASGNIDLASRTEQQASALTQTAASMEELSATVANNTDNVYQAGKLVQDAVKNAHTGEAVTREVIDTMNTIAANSKRIEDITSVINSIAFQTNILALNAAVEAARAGTQGRGFAVVASEVRTLAQKSAVAAKDIESLIAQSVSSVKNGAELVSRSGEVIDSIISSVNKVNTLMEQISVASEEQSRGISQVGQAVTEMDGVTQQNAALVQQSAAAAASLEEQAQQLSRSISSFSLPVQA</sequence>
<keyword evidence="6 12" id="KW-0812">Transmembrane</keyword>
<feature type="transmembrane region" description="Helical" evidence="12">
    <location>
        <begin position="182"/>
        <end position="207"/>
    </location>
</feature>
<protein>
    <submittedName>
        <fullName evidence="15">Methyl-accepting chemotaxis protein</fullName>
    </submittedName>
</protein>
<feature type="domain" description="HAMP" evidence="14">
    <location>
        <begin position="209"/>
        <end position="263"/>
    </location>
</feature>
<dbReference type="GO" id="GO:0004888">
    <property type="term" value="F:transmembrane signaling receptor activity"/>
    <property type="evidence" value="ECO:0007669"/>
    <property type="project" value="InterPro"/>
</dbReference>
<keyword evidence="3" id="KW-0488">Methylation</keyword>
<reference evidence="16" key="1">
    <citation type="submission" date="2016-01" db="EMBL/GenBank/DDBJ databases">
        <title>WGS of SAMN04407783.</title>
        <authorList>
            <person name="Adams M."/>
            <person name="Sutton G."/>
            <person name="Nelson K."/>
            <person name="Thaden J."/>
            <person name="Fowler V."/>
            <person name="Mccorrison J."/>
            <person name="Sanka R."/>
            <person name="Brinkac L."/>
            <person name="Nierman W."/>
        </authorList>
    </citation>
    <scope>NUCLEOTIDE SEQUENCE [LARGE SCALE GENOMIC DNA]</scope>
    <source>
        <strain evidence="16">GN04363</strain>
    </source>
</reference>
<dbReference type="PANTHER" id="PTHR43531">
    <property type="entry name" value="PROTEIN ICFG"/>
    <property type="match status" value="1"/>
</dbReference>
<evidence type="ECO:0000256" key="2">
    <source>
        <dbReference type="ARBA" id="ARBA00022475"/>
    </source>
</evidence>
<comment type="subcellular location">
    <subcellularLocation>
        <location evidence="1">Cell inner membrane</location>
        <topology evidence="1">Multi-pass membrane protein</topology>
    </subcellularLocation>
</comment>
<dbReference type="AlphaFoldDB" id="A0A0X4EXW1"/>
<name>A0A0X4EXW1_9ENTR</name>